<dbReference type="EMBL" id="BAAAGX010000006">
    <property type="protein sequence ID" value="GAA0228029.1"/>
    <property type="molecule type" value="Genomic_DNA"/>
</dbReference>
<keyword evidence="1" id="KW-1003">Cell membrane</keyword>
<dbReference type="Pfam" id="PF01547">
    <property type="entry name" value="SBP_bac_1"/>
    <property type="match status" value="1"/>
</dbReference>
<name>A0ABP3DB99_9ACTN</name>
<dbReference type="InterPro" id="IPR006059">
    <property type="entry name" value="SBP"/>
</dbReference>
<keyword evidence="4" id="KW-0564">Palmitate</keyword>
<accession>A0ABP3DB99</accession>
<dbReference type="Gene3D" id="3.40.190.10">
    <property type="entry name" value="Periplasmic binding protein-like II"/>
    <property type="match status" value="2"/>
</dbReference>
<dbReference type="PANTHER" id="PTHR43649">
    <property type="entry name" value="ARABINOSE-BINDING PROTEIN-RELATED"/>
    <property type="match status" value="1"/>
</dbReference>
<protein>
    <submittedName>
        <fullName evidence="6">Extracellular solute-binding protein</fullName>
    </submittedName>
</protein>
<organism evidence="6 7">
    <name type="scientific">Cryptosporangium japonicum</name>
    <dbReference type="NCBI Taxonomy" id="80872"/>
    <lineage>
        <taxon>Bacteria</taxon>
        <taxon>Bacillati</taxon>
        <taxon>Actinomycetota</taxon>
        <taxon>Actinomycetes</taxon>
        <taxon>Cryptosporangiales</taxon>
        <taxon>Cryptosporangiaceae</taxon>
        <taxon>Cryptosporangium</taxon>
    </lineage>
</organism>
<keyword evidence="2" id="KW-0732">Signal</keyword>
<proteinExistence type="predicted"/>
<evidence type="ECO:0000256" key="2">
    <source>
        <dbReference type="ARBA" id="ARBA00022729"/>
    </source>
</evidence>
<gene>
    <name evidence="6" type="ORF">GCM10009539_11800</name>
</gene>
<evidence type="ECO:0000313" key="7">
    <source>
        <dbReference type="Proteomes" id="UP001500967"/>
    </source>
</evidence>
<sequence>MSLILVAGFLTACAGDGSRTTITFFQFKPEAQAYFQDLADQFEKANPDVRVVVDNPAEPETALRTRLVKNDVPDVMSLNANGAFGEWATAEIFRDFRDEPILDDVNPAYVDIVKNLGQGTPGEVNGVPFAANASGLLYNEQLFAQQRIAAPRTFDELVDAAEKFKAAGITPFYGMLADTWTAQSPLAPLTAQTQGDTFFDDRFAGRTDFATGWHEAMEKLAQLFRYTQPDPLSKGYEDGTAAFARGEVAMLLLGSYAIPQIRAGKPKFEIGSIALPATDDPSKTTLVSGVDVVLTASRDGEHPDESQRFIDFLMGEQVVSEYCKAQVAVPTRKGLTNTDPALAGVQPYVESGRIVGFTDHQFIPAIPLGPLLQTFVVDGDVDAFLHDLDDSWDKVAKRRTWGLGAVKQG</sequence>
<evidence type="ECO:0000313" key="6">
    <source>
        <dbReference type="EMBL" id="GAA0228029.1"/>
    </source>
</evidence>
<comment type="caution">
    <text evidence="6">The sequence shown here is derived from an EMBL/GenBank/DDBJ whole genome shotgun (WGS) entry which is preliminary data.</text>
</comment>
<keyword evidence="7" id="KW-1185">Reference proteome</keyword>
<dbReference type="RefSeq" id="WP_344647696.1">
    <property type="nucleotide sequence ID" value="NZ_BAAAGX010000006.1"/>
</dbReference>
<evidence type="ECO:0000256" key="4">
    <source>
        <dbReference type="ARBA" id="ARBA00023139"/>
    </source>
</evidence>
<keyword evidence="3" id="KW-0472">Membrane</keyword>
<evidence type="ECO:0000256" key="1">
    <source>
        <dbReference type="ARBA" id="ARBA00022475"/>
    </source>
</evidence>
<evidence type="ECO:0000256" key="5">
    <source>
        <dbReference type="ARBA" id="ARBA00023288"/>
    </source>
</evidence>
<dbReference type="PANTHER" id="PTHR43649:SF33">
    <property type="entry name" value="POLYGALACTURONAN_RHAMNOGALACTURONAN-BINDING PROTEIN YTCQ"/>
    <property type="match status" value="1"/>
</dbReference>
<evidence type="ECO:0000256" key="3">
    <source>
        <dbReference type="ARBA" id="ARBA00023136"/>
    </source>
</evidence>
<dbReference type="SUPFAM" id="SSF53850">
    <property type="entry name" value="Periplasmic binding protein-like II"/>
    <property type="match status" value="1"/>
</dbReference>
<keyword evidence="5" id="KW-0449">Lipoprotein</keyword>
<dbReference type="Proteomes" id="UP001500967">
    <property type="component" value="Unassembled WGS sequence"/>
</dbReference>
<reference evidence="7" key="1">
    <citation type="journal article" date="2019" name="Int. J. Syst. Evol. Microbiol.">
        <title>The Global Catalogue of Microorganisms (GCM) 10K type strain sequencing project: providing services to taxonomists for standard genome sequencing and annotation.</title>
        <authorList>
            <consortium name="The Broad Institute Genomics Platform"/>
            <consortium name="The Broad Institute Genome Sequencing Center for Infectious Disease"/>
            <person name="Wu L."/>
            <person name="Ma J."/>
        </authorList>
    </citation>
    <scope>NUCLEOTIDE SEQUENCE [LARGE SCALE GENOMIC DNA]</scope>
    <source>
        <strain evidence="7">JCM 10425</strain>
    </source>
</reference>
<dbReference type="InterPro" id="IPR050490">
    <property type="entry name" value="Bact_solute-bd_prot1"/>
</dbReference>